<accession>A0A818MEG5</accession>
<feature type="transmembrane region" description="Helical" evidence="1">
    <location>
        <begin position="15"/>
        <end position="36"/>
    </location>
</feature>
<dbReference type="EMBL" id="CAJOBB010000156">
    <property type="protein sequence ID" value="CAF3588685.1"/>
    <property type="molecule type" value="Genomic_DNA"/>
</dbReference>
<dbReference type="Proteomes" id="UP000663868">
    <property type="component" value="Unassembled WGS sequence"/>
</dbReference>
<dbReference type="EMBL" id="CAJNOE010000368">
    <property type="protein sequence ID" value="CAF1177662.1"/>
    <property type="molecule type" value="Genomic_DNA"/>
</dbReference>
<organism evidence="3 4">
    <name type="scientific">Adineta steineri</name>
    <dbReference type="NCBI Taxonomy" id="433720"/>
    <lineage>
        <taxon>Eukaryota</taxon>
        <taxon>Metazoa</taxon>
        <taxon>Spiralia</taxon>
        <taxon>Gnathifera</taxon>
        <taxon>Rotifera</taxon>
        <taxon>Eurotatoria</taxon>
        <taxon>Bdelloidea</taxon>
        <taxon>Adinetida</taxon>
        <taxon>Adinetidae</taxon>
        <taxon>Adineta</taxon>
    </lineage>
</organism>
<evidence type="ECO:0000313" key="4">
    <source>
        <dbReference type="Proteomes" id="UP000663868"/>
    </source>
</evidence>
<keyword evidence="1" id="KW-0472">Membrane</keyword>
<gene>
    <name evidence="2" type="ORF">IZO911_LOCUS27271</name>
    <name evidence="3" type="ORF">KXQ929_LOCUS4505</name>
</gene>
<evidence type="ECO:0008006" key="5">
    <source>
        <dbReference type="Google" id="ProtNLM"/>
    </source>
</evidence>
<evidence type="ECO:0000313" key="2">
    <source>
        <dbReference type="EMBL" id="CAF1177662.1"/>
    </source>
</evidence>
<dbReference type="AlphaFoldDB" id="A0A818MEG5"/>
<sequence>MTYEHHQPTSEKIKAIIVTIICCLVGIYFIIIRCCYNRSKSLNTKFYSKKWSQIRQLSSVEEARPLAIIYANSLLDAALIEVGYFGETLSERLKAAEGELTNIKKLRRIVEMRNKIAHDIEMKSLSEQETNQALKVYRQALVDLGEL</sequence>
<proteinExistence type="predicted"/>
<comment type="caution">
    <text evidence="3">The sequence shown here is derived from an EMBL/GenBank/DDBJ whole genome shotgun (WGS) entry which is preliminary data.</text>
</comment>
<evidence type="ECO:0000256" key="1">
    <source>
        <dbReference type="SAM" id="Phobius"/>
    </source>
</evidence>
<name>A0A818MEG5_9BILA</name>
<reference evidence="3" key="1">
    <citation type="submission" date="2021-02" db="EMBL/GenBank/DDBJ databases">
        <authorList>
            <person name="Nowell W R."/>
        </authorList>
    </citation>
    <scope>NUCLEOTIDE SEQUENCE</scope>
</reference>
<dbReference type="Proteomes" id="UP000663860">
    <property type="component" value="Unassembled WGS sequence"/>
</dbReference>
<keyword evidence="1" id="KW-0812">Transmembrane</keyword>
<protein>
    <recommendedName>
        <fullName evidence="5">DUF4145 domain-containing protein</fullName>
    </recommendedName>
</protein>
<keyword evidence="1" id="KW-1133">Transmembrane helix</keyword>
<evidence type="ECO:0000313" key="3">
    <source>
        <dbReference type="EMBL" id="CAF3588685.1"/>
    </source>
</evidence>